<dbReference type="UniPathway" id="UPA00253">
    <property type="reaction ID" value="UER00329"/>
</dbReference>
<evidence type="ECO:0000256" key="2">
    <source>
        <dbReference type="ARBA" id="ARBA00022801"/>
    </source>
</evidence>
<evidence type="ECO:0000256" key="4">
    <source>
        <dbReference type="HAMAP-Rule" id="MF_01970"/>
    </source>
</evidence>
<dbReference type="Pfam" id="PF22580">
    <property type="entry name" value="KYNU_C"/>
    <property type="match status" value="1"/>
</dbReference>
<comment type="similarity">
    <text evidence="4 6">Belongs to the kynureninase family.</text>
</comment>
<name>A0A1Y6FX11_9GAMM</name>
<feature type="binding site" evidence="4">
    <location>
        <position position="98"/>
    </location>
    <ligand>
        <name>pyridoxal 5'-phosphate</name>
        <dbReference type="ChEBI" id="CHEBI:597326"/>
    </ligand>
</feature>
<dbReference type="GO" id="GO:0005737">
    <property type="term" value="C:cytoplasm"/>
    <property type="evidence" value="ECO:0007669"/>
    <property type="project" value="UniProtKB-UniRule"/>
</dbReference>
<dbReference type="EC" id="3.7.1.3" evidence="4 5"/>
<dbReference type="InterPro" id="IPR015422">
    <property type="entry name" value="PyrdxlP-dep_Trfase_small"/>
</dbReference>
<keyword evidence="3 4" id="KW-0663">Pyridoxal phosphate</keyword>
<feature type="modified residue" description="N6-(pyridoxal phosphate)lysine" evidence="4">
    <location>
        <position position="227"/>
    </location>
</feature>
<comment type="pathway">
    <text evidence="4 6">Amino-acid degradation; L-kynurenine degradation; L-alanine and anthranilate from L-kynurenine: step 1/1.</text>
</comment>
<dbReference type="InterPro" id="IPR010111">
    <property type="entry name" value="Kynureninase"/>
</dbReference>
<feature type="binding site" evidence="4">
    <location>
        <position position="204"/>
    </location>
    <ligand>
        <name>pyridoxal 5'-phosphate</name>
        <dbReference type="ChEBI" id="CHEBI:597326"/>
    </ligand>
</feature>
<sequence length="416" mass="45853">MITKQNVLELDNNDPIGFARDRFYIPPGKVYLDGNSLGLMSHDTHARVAEVTNRQWGKDAITSWNKHNWIGLPQRVGEKIAPLVGAAPGQVICCDSISVNLFKTLAASLTLVQTEQPQKNQVLSTPDNFPTDLYMVQGLQQLLGQQRCELVLEKEQQLADAVTDTTAVVLVTEVNFRTGRRLDVETLIAKAHAAGAMVIVDLAHSAGVLPVDLDAWQADFAVGCTYKYLNGGPGAPAFIYAAERHHAKLQQPLVGWMGHANPFEFTPNYSPAPGISQFLGGTPPVLSMSAVDAALDAFKDVNLGQLRFKSMQLSELFHDLVVQFELTSELTLIAPEDRNQRGSQLSYESEHAYGICQALIERDVVADFRSPNYLRVGFAPLYNSFHDVYLAVQALADVIESKAHLSERWQQRNAVT</sequence>
<feature type="binding site" evidence="4">
    <location>
        <position position="172"/>
    </location>
    <ligand>
        <name>pyridoxal 5'-phosphate</name>
        <dbReference type="ChEBI" id="CHEBI:597326"/>
    </ligand>
</feature>
<evidence type="ECO:0000313" key="8">
    <source>
        <dbReference type="Proteomes" id="UP000194450"/>
    </source>
</evidence>
<feature type="binding site" evidence="4">
    <location>
        <position position="201"/>
    </location>
    <ligand>
        <name>pyridoxal 5'-phosphate</name>
        <dbReference type="ChEBI" id="CHEBI:597326"/>
    </ligand>
</feature>
<comment type="catalytic activity">
    <reaction evidence="4 6">
        <text>L-kynurenine + H2O = anthranilate + L-alanine + H(+)</text>
        <dbReference type="Rhea" id="RHEA:16813"/>
        <dbReference type="ChEBI" id="CHEBI:15377"/>
        <dbReference type="ChEBI" id="CHEBI:15378"/>
        <dbReference type="ChEBI" id="CHEBI:16567"/>
        <dbReference type="ChEBI" id="CHEBI:57959"/>
        <dbReference type="ChEBI" id="CHEBI:57972"/>
        <dbReference type="EC" id="3.7.1.3"/>
    </reaction>
</comment>
<dbReference type="GO" id="GO:0009435">
    <property type="term" value="P:NAD+ biosynthetic process"/>
    <property type="evidence" value="ECO:0007669"/>
    <property type="project" value="UniProtKB-UniRule"/>
</dbReference>
<keyword evidence="8" id="KW-1185">Reference proteome</keyword>
<dbReference type="GO" id="GO:0030170">
    <property type="term" value="F:pyridoxal phosphate binding"/>
    <property type="evidence" value="ECO:0007669"/>
    <property type="project" value="UniProtKB-UniRule"/>
</dbReference>
<dbReference type="PIRSF" id="PIRSF038800">
    <property type="entry name" value="KYNU"/>
    <property type="match status" value="1"/>
</dbReference>
<feature type="binding site" evidence="4">
    <location>
        <position position="256"/>
    </location>
    <ligand>
        <name>pyridoxal 5'-phosphate</name>
        <dbReference type="ChEBI" id="CHEBI:597326"/>
    </ligand>
</feature>
<evidence type="ECO:0000256" key="1">
    <source>
        <dbReference type="ARBA" id="ARBA00022642"/>
    </source>
</evidence>
<dbReference type="InterPro" id="IPR015421">
    <property type="entry name" value="PyrdxlP-dep_Trfase_major"/>
</dbReference>
<comment type="cofactor">
    <cofactor evidence="4 6">
        <name>pyridoxal 5'-phosphate</name>
        <dbReference type="ChEBI" id="CHEBI:597326"/>
    </cofactor>
</comment>
<dbReference type="AlphaFoldDB" id="A0A1Y6FX11"/>
<dbReference type="SUPFAM" id="SSF53383">
    <property type="entry name" value="PLP-dependent transferases"/>
    <property type="match status" value="1"/>
</dbReference>
<evidence type="ECO:0000256" key="3">
    <source>
        <dbReference type="ARBA" id="ARBA00022898"/>
    </source>
</evidence>
<evidence type="ECO:0000256" key="6">
    <source>
        <dbReference type="PIRNR" id="PIRNR038800"/>
    </source>
</evidence>
<dbReference type="GO" id="GO:0019805">
    <property type="term" value="P:quinolinate biosynthetic process"/>
    <property type="evidence" value="ECO:0007669"/>
    <property type="project" value="UniProtKB-UniRule"/>
</dbReference>
<dbReference type="GO" id="GO:0043420">
    <property type="term" value="P:anthranilate metabolic process"/>
    <property type="evidence" value="ECO:0007669"/>
    <property type="project" value="TreeGrafter"/>
</dbReference>
<dbReference type="Gene3D" id="3.40.640.10">
    <property type="entry name" value="Type I PLP-dependent aspartate aminotransferase-like (Major domain)"/>
    <property type="match status" value="1"/>
</dbReference>
<accession>A0A1Y6FX11</accession>
<comment type="subunit">
    <text evidence="4 6">Homodimer.</text>
</comment>
<dbReference type="GO" id="GO:0030429">
    <property type="term" value="F:kynureninase activity"/>
    <property type="evidence" value="ECO:0007669"/>
    <property type="project" value="UniProtKB-UniRule"/>
</dbReference>
<dbReference type="EMBL" id="FXWH01000003">
    <property type="protein sequence ID" value="SMQ80385.1"/>
    <property type="molecule type" value="Genomic_DNA"/>
</dbReference>
<feature type="binding site" evidence="4">
    <location>
        <position position="226"/>
    </location>
    <ligand>
        <name>pyridoxal 5'-phosphate</name>
        <dbReference type="ChEBI" id="CHEBI:597326"/>
    </ligand>
</feature>
<comment type="function">
    <text evidence="4 6">Catalyzes the cleavage of L-kynurenine (L-Kyn) and L-3-hydroxykynurenine (L-3OHKyn) into anthranilic acid (AA) and 3-hydroxyanthranilic acid (3-OHAA), respectively.</text>
</comment>
<reference evidence="8" key="1">
    <citation type="submission" date="2017-04" db="EMBL/GenBank/DDBJ databases">
        <authorList>
            <person name="Varghese N."/>
            <person name="Submissions S."/>
        </authorList>
    </citation>
    <scope>NUCLEOTIDE SEQUENCE [LARGE SCALE GENOMIC DNA]</scope>
</reference>
<dbReference type="PANTHER" id="PTHR14084:SF0">
    <property type="entry name" value="KYNURENINASE"/>
    <property type="match status" value="1"/>
</dbReference>
<dbReference type="NCBIfam" id="TIGR01814">
    <property type="entry name" value="kynureninase"/>
    <property type="match status" value="1"/>
</dbReference>
<dbReference type="Gene3D" id="3.90.1150.10">
    <property type="entry name" value="Aspartate Aminotransferase, domain 1"/>
    <property type="match status" value="1"/>
</dbReference>
<feature type="binding site" evidence="4">
    <location>
        <begin position="129"/>
        <end position="132"/>
    </location>
    <ligand>
        <name>pyridoxal 5'-phosphate</name>
        <dbReference type="ChEBI" id="CHEBI:597326"/>
    </ligand>
</feature>
<protein>
    <recommendedName>
        <fullName evidence="4 5">Kynureninase</fullName>
        <ecNumber evidence="4 5">3.7.1.3</ecNumber>
    </recommendedName>
    <alternativeName>
        <fullName evidence="4">L-kynurenine hydrolase</fullName>
    </alternativeName>
</protein>
<comment type="pathway">
    <text evidence="4 6">Cofactor biosynthesis; NAD(+) biosynthesis; quinolinate from L-kynurenine: step 2/3.</text>
</comment>
<feature type="binding site" evidence="4">
    <location>
        <position position="282"/>
    </location>
    <ligand>
        <name>pyridoxal 5'-phosphate</name>
        <dbReference type="ChEBI" id="CHEBI:597326"/>
    </ligand>
</feature>
<dbReference type="GO" id="GO:0097053">
    <property type="term" value="P:L-kynurenine catabolic process"/>
    <property type="evidence" value="ECO:0007669"/>
    <property type="project" value="UniProtKB-UniRule"/>
</dbReference>
<comment type="catalytic activity">
    <reaction evidence="6">
        <text>3-hydroxy-L-kynurenine + H2O = 3-hydroxyanthranilate + L-alanine + H(+)</text>
        <dbReference type="Rhea" id="RHEA:25143"/>
        <dbReference type="ChEBI" id="CHEBI:15377"/>
        <dbReference type="ChEBI" id="CHEBI:15378"/>
        <dbReference type="ChEBI" id="CHEBI:36559"/>
        <dbReference type="ChEBI" id="CHEBI:57972"/>
        <dbReference type="ChEBI" id="CHEBI:58125"/>
        <dbReference type="EC" id="3.7.1.3"/>
    </reaction>
</comment>
<proteinExistence type="inferred from homology"/>
<feature type="binding site" evidence="4">
    <location>
        <position position="97"/>
    </location>
    <ligand>
        <name>pyridoxal 5'-phosphate</name>
        <dbReference type="ChEBI" id="CHEBI:597326"/>
    </ligand>
</feature>
<dbReference type="Proteomes" id="UP000194450">
    <property type="component" value="Unassembled WGS sequence"/>
</dbReference>
<dbReference type="PANTHER" id="PTHR14084">
    <property type="entry name" value="KYNURENINASE"/>
    <property type="match status" value="1"/>
</dbReference>
<evidence type="ECO:0000256" key="5">
    <source>
        <dbReference type="NCBIfam" id="TIGR01814"/>
    </source>
</evidence>
<dbReference type="GO" id="GO:0019441">
    <property type="term" value="P:L-tryptophan catabolic process to kynurenine"/>
    <property type="evidence" value="ECO:0007669"/>
    <property type="project" value="TreeGrafter"/>
</dbReference>
<gene>
    <name evidence="4" type="primary">kynU</name>
    <name evidence="7" type="ORF">SAMN06297229_2149</name>
</gene>
<keyword evidence="1 4" id="KW-0662">Pyridine nucleotide biosynthesis</keyword>
<organism evidence="7 8">
    <name type="scientific">Pseudidiomarina planktonica</name>
    <dbReference type="NCBI Taxonomy" id="1323738"/>
    <lineage>
        <taxon>Bacteria</taxon>
        <taxon>Pseudomonadati</taxon>
        <taxon>Pseudomonadota</taxon>
        <taxon>Gammaproteobacteria</taxon>
        <taxon>Alteromonadales</taxon>
        <taxon>Idiomarinaceae</taxon>
        <taxon>Pseudidiomarina</taxon>
    </lineage>
</organism>
<dbReference type="InterPro" id="IPR015424">
    <property type="entry name" value="PyrdxlP-dep_Trfase"/>
</dbReference>
<evidence type="ECO:0000313" key="7">
    <source>
        <dbReference type="EMBL" id="SMQ80385.1"/>
    </source>
</evidence>
<keyword evidence="2 4" id="KW-0378">Hydrolase</keyword>
<dbReference type="UniPathway" id="UPA00334">
    <property type="reaction ID" value="UER00455"/>
</dbReference>
<dbReference type="HAMAP" id="MF_01970">
    <property type="entry name" value="Kynureninase"/>
    <property type="match status" value="1"/>
</dbReference>